<dbReference type="AlphaFoldDB" id="A0A832SNV5"/>
<dbReference type="GeneID" id="43445992"/>
<evidence type="ECO:0000313" key="1">
    <source>
        <dbReference type="EMBL" id="HIH95595.1"/>
    </source>
</evidence>
<name>A0A832SNV5_9EURY</name>
<dbReference type="RefSeq" id="WP_157860101.1">
    <property type="nucleotide sequence ID" value="NZ_DUJU01000185.1"/>
</dbReference>
<gene>
    <name evidence="1" type="ORF">HA338_16830</name>
</gene>
<proteinExistence type="predicted"/>
<sequence length="47" mass="5306">MTEDALRAAEETFLLNTTEDQAEQNPQEKGLEIVPLLKSKVFEGEKN</sequence>
<protein>
    <submittedName>
        <fullName evidence="1">Uncharacterized protein</fullName>
    </submittedName>
</protein>
<accession>A0A832SNV5</accession>
<organism evidence="1 2">
    <name type="scientific">Methanosarcina acetivorans</name>
    <dbReference type="NCBI Taxonomy" id="2214"/>
    <lineage>
        <taxon>Archaea</taxon>
        <taxon>Methanobacteriati</taxon>
        <taxon>Methanobacteriota</taxon>
        <taxon>Stenosarchaea group</taxon>
        <taxon>Methanomicrobia</taxon>
        <taxon>Methanosarcinales</taxon>
        <taxon>Methanosarcinaceae</taxon>
        <taxon>Methanosarcina</taxon>
    </lineage>
</organism>
<comment type="caution">
    <text evidence="1">The sequence shown here is derived from an EMBL/GenBank/DDBJ whole genome shotgun (WGS) entry which is preliminary data.</text>
</comment>
<dbReference type="Proteomes" id="UP000600774">
    <property type="component" value="Unassembled WGS sequence"/>
</dbReference>
<dbReference type="EMBL" id="DUJU01000185">
    <property type="protein sequence ID" value="HIH95595.1"/>
    <property type="molecule type" value="Genomic_DNA"/>
</dbReference>
<reference evidence="1" key="1">
    <citation type="journal article" date="2020" name="bioRxiv">
        <title>A rank-normalized archaeal taxonomy based on genome phylogeny resolves widespread incomplete and uneven classifications.</title>
        <authorList>
            <person name="Rinke C."/>
            <person name="Chuvochina M."/>
            <person name="Mussig A.J."/>
            <person name="Chaumeil P.-A."/>
            <person name="Waite D.W."/>
            <person name="Whitman W.B."/>
            <person name="Parks D.H."/>
            <person name="Hugenholtz P."/>
        </authorList>
    </citation>
    <scope>NUCLEOTIDE SEQUENCE</scope>
    <source>
        <strain evidence="1">UBA8876</strain>
    </source>
</reference>
<evidence type="ECO:0000313" key="2">
    <source>
        <dbReference type="Proteomes" id="UP000600774"/>
    </source>
</evidence>